<reference evidence="2" key="2">
    <citation type="submission" date="2021-09" db="EMBL/GenBank/DDBJ databases">
        <authorList>
            <person name="Jia N."/>
            <person name="Wang J."/>
            <person name="Shi W."/>
            <person name="Du L."/>
            <person name="Sun Y."/>
            <person name="Zhan W."/>
            <person name="Jiang J."/>
            <person name="Wang Q."/>
            <person name="Zhang B."/>
            <person name="Ji P."/>
            <person name="Sakyi L.B."/>
            <person name="Cui X."/>
            <person name="Yuan T."/>
            <person name="Jiang B."/>
            <person name="Yang W."/>
            <person name="Lam T.T.-Y."/>
            <person name="Chang Q."/>
            <person name="Ding S."/>
            <person name="Wang X."/>
            <person name="Zhu J."/>
            <person name="Ruan X."/>
            <person name="Zhao L."/>
            <person name="Wei J."/>
            <person name="Que T."/>
            <person name="Du C."/>
            <person name="Cheng J."/>
            <person name="Dai P."/>
            <person name="Han X."/>
            <person name="Huang E."/>
            <person name="Gao Y."/>
            <person name="Liu J."/>
            <person name="Shao H."/>
            <person name="Ye R."/>
            <person name="Li L."/>
            <person name="Wei W."/>
            <person name="Wang X."/>
            <person name="Wang C."/>
            <person name="Huo Q."/>
            <person name="Li W."/>
            <person name="Guo W."/>
            <person name="Chen H."/>
            <person name="Chen S."/>
            <person name="Zhou L."/>
            <person name="Zhou L."/>
            <person name="Ni X."/>
            <person name="Tian J."/>
            <person name="Zhou Y."/>
            <person name="Sheng Y."/>
            <person name="Liu T."/>
            <person name="Pan Y."/>
            <person name="Xia L."/>
            <person name="Li J."/>
            <person name="Zhao F."/>
            <person name="Cao W."/>
        </authorList>
    </citation>
    <scope>NUCLEOTIDE SEQUENCE</scope>
    <source>
        <strain evidence="2">Rmic-2018</strain>
        <tissue evidence="2">Larvae</tissue>
    </source>
</reference>
<keyword evidence="3" id="KW-1185">Reference proteome</keyword>
<proteinExistence type="predicted"/>
<sequence length="175" mass="19729">MQALGRAVKLVWVPAHSQVAGNTIADYHAREMAIRAEHESEELPHPVTNFRDITQMYREGRCRLPEPHPDLTRKQQTILRRAQAGSLAHPVLLNCMYPAEHDMLCPFCKIENGTLPHILAECTKLKNPQPSLPPDTPNPQPLERWETLLSSPALPTQRALTDRGQELLDTYGSCN</sequence>
<name>A0A9J6CTU4_RHIMP</name>
<dbReference type="PROSITE" id="PS50879">
    <property type="entry name" value="RNASE_H_1"/>
    <property type="match status" value="1"/>
</dbReference>
<organism evidence="2 3">
    <name type="scientific">Rhipicephalus microplus</name>
    <name type="common">Cattle tick</name>
    <name type="synonym">Boophilus microplus</name>
    <dbReference type="NCBI Taxonomy" id="6941"/>
    <lineage>
        <taxon>Eukaryota</taxon>
        <taxon>Metazoa</taxon>
        <taxon>Ecdysozoa</taxon>
        <taxon>Arthropoda</taxon>
        <taxon>Chelicerata</taxon>
        <taxon>Arachnida</taxon>
        <taxon>Acari</taxon>
        <taxon>Parasitiformes</taxon>
        <taxon>Ixodida</taxon>
        <taxon>Ixodoidea</taxon>
        <taxon>Ixodidae</taxon>
        <taxon>Rhipicephalinae</taxon>
        <taxon>Rhipicephalus</taxon>
        <taxon>Boophilus</taxon>
    </lineage>
</organism>
<dbReference type="EMBL" id="JABSTU010006855">
    <property type="protein sequence ID" value="KAH7931920.1"/>
    <property type="molecule type" value="Genomic_DNA"/>
</dbReference>
<evidence type="ECO:0000313" key="2">
    <source>
        <dbReference type="EMBL" id="KAH7931920.1"/>
    </source>
</evidence>
<dbReference type="InterPro" id="IPR002156">
    <property type="entry name" value="RNaseH_domain"/>
</dbReference>
<reference evidence="2" key="1">
    <citation type="journal article" date="2020" name="Cell">
        <title>Large-Scale Comparative Analyses of Tick Genomes Elucidate Their Genetic Diversity and Vector Capacities.</title>
        <authorList>
            <consortium name="Tick Genome and Microbiome Consortium (TIGMIC)"/>
            <person name="Jia N."/>
            <person name="Wang J."/>
            <person name="Shi W."/>
            <person name="Du L."/>
            <person name="Sun Y."/>
            <person name="Zhan W."/>
            <person name="Jiang J.F."/>
            <person name="Wang Q."/>
            <person name="Zhang B."/>
            <person name="Ji P."/>
            <person name="Bell-Sakyi L."/>
            <person name="Cui X.M."/>
            <person name="Yuan T.T."/>
            <person name="Jiang B.G."/>
            <person name="Yang W.F."/>
            <person name="Lam T.T."/>
            <person name="Chang Q.C."/>
            <person name="Ding S.J."/>
            <person name="Wang X.J."/>
            <person name="Zhu J.G."/>
            <person name="Ruan X.D."/>
            <person name="Zhao L."/>
            <person name="Wei J.T."/>
            <person name="Ye R.Z."/>
            <person name="Que T.C."/>
            <person name="Du C.H."/>
            <person name="Zhou Y.H."/>
            <person name="Cheng J.X."/>
            <person name="Dai P.F."/>
            <person name="Guo W.B."/>
            <person name="Han X.H."/>
            <person name="Huang E.J."/>
            <person name="Li L.F."/>
            <person name="Wei W."/>
            <person name="Gao Y.C."/>
            <person name="Liu J.Z."/>
            <person name="Shao H.Z."/>
            <person name="Wang X."/>
            <person name="Wang C.C."/>
            <person name="Yang T.C."/>
            <person name="Huo Q.B."/>
            <person name="Li W."/>
            <person name="Chen H.Y."/>
            <person name="Chen S.E."/>
            <person name="Zhou L.G."/>
            <person name="Ni X.B."/>
            <person name="Tian J.H."/>
            <person name="Sheng Y."/>
            <person name="Liu T."/>
            <person name="Pan Y.S."/>
            <person name="Xia L.Y."/>
            <person name="Li J."/>
            <person name="Zhao F."/>
            <person name="Cao W.C."/>
        </authorList>
    </citation>
    <scope>NUCLEOTIDE SEQUENCE</scope>
    <source>
        <strain evidence="2">Rmic-2018</strain>
    </source>
</reference>
<gene>
    <name evidence="2" type="ORF">HPB51_029602</name>
</gene>
<dbReference type="SUPFAM" id="SSF53098">
    <property type="entry name" value="Ribonuclease H-like"/>
    <property type="match status" value="1"/>
</dbReference>
<evidence type="ECO:0000313" key="3">
    <source>
        <dbReference type="Proteomes" id="UP000821866"/>
    </source>
</evidence>
<dbReference type="AlphaFoldDB" id="A0A9J6CTU4"/>
<dbReference type="Proteomes" id="UP000821866">
    <property type="component" value="Unassembled WGS sequence"/>
</dbReference>
<comment type="caution">
    <text evidence="2">The sequence shown here is derived from an EMBL/GenBank/DDBJ whole genome shotgun (WGS) entry which is preliminary data.</text>
</comment>
<accession>A0A9J6CTU4</accession>
<dbReference type="GO" id="GO:0004523">
    <property type="term" value="F:RNA-DNA hybrid ribonuclease activity"/>
    <property type="evidence" value="ECO:0007669"/>
    <property type="project" value="InterPro"/>
</dbReference>
<protein>
    <recommendedName>
        <fullName evidence="1">RNase H type-1 domain-containing protein</fullName>
    </recommendedName>
</protein>
<evidence type="ECO:0000259" key="1">
    <source>
        <dbReference type="PROSITE" id="PS50879"/>
    </source>
</evidence>
<feature type="domain" description="RNase H type-1" evidence="1">
    <location>
        <begin position="1"/>
        <end position="34"/>
    </location>
</feature>
<dbReference type="InterPro" id="IPR012337">
    <property type="entry name" value="RNaseH-like_sf"/>
</dbReference>
<dbReference type="GO" id="GO:0003676">
    <property type="term" value="F:nucleic acid binding"/>
    <property type="evidence" value="ECO:0007669"/>
    <property type="project" value="InterPro"/>
</dbReference>